<organism evidence="10 11">
    <name type="scientific">Daubentonia madagascariensis</name>
    <name type="common">Aye-aye</name>
    <name type="synonym">Sciurus madagascariensis</name>
    <dbReference type="NCBI Taxonomy" id="31869"/>
    <lineage>
        <taxon>Eukaryota</taxon>
        <taxon>Metazoa</taxon>
        <taxon>Chordata</taxon>
        <taxon>Craniata</taxon>
        <taxon>Vertebrata</taxon>
        <taxon>Euteleostomi</taxon>
        <taxon>Mammalia</taxon>
        <taxon>Eutheria</taxon>
        <taxon>Euarchontoglires</taxon>
        <taxon>Primates</taxon>
        <taxon>Strepsirrhini</taxon>
        <taxon>Chiromyiformes</taxon>
        <taxon>Daubentoniidae</taxon>
        <taxon>Daubentonia</taxon>
    </lineage>
</organism>
<keyword evidence="6" id="KW-0256">Endoplasmic reticulum</keyword>
<keyword evidence="4" id="KW-1003">Cell membrane</keyword>
<evidence type="ECO:0000256" key="8">
    <source>
        <dbReference type="ARBA" id="ARBA00023136"/>
    </source>
</evidence>
<dbReference type="GO" id="GO:0005886">
    <property type="term" value="C:plasma membrane"/>
    <property type="evidence" value="ECO:0007669"/>
    <property type="project" value="UniProtKB-SubCell"/>
</dbReference>
<feature type="region of interest" description="Disordered" evidence="9">
    <location>
        <begin position="32"/>
        <end position="144"/>
    </location>
</feature>
<keyword evidence="7" id="KW-1133">Transmembrane helix</keyword>
<feature type="non-terminal residue" evidence="10">
    <location>
        <position position="144"/>
    </location>
</feature>
<dbReference type="PANTHER" id="PTHR28675:SF2">
    <property type="entry name" value="MELANOCORTIN-2 RECEPTOR ACCESSORY PROTEIN"/>
    <property type="match status" value="1"/>
</dbReference>
<evidence type="ECO:0000256" key="6">
    <source>
        <dbReference type="ARBA" id="ARBA00022824"/>
    </source>
</evidence>
<dbReference type="PANTHER" id="PTHR28675">
    <property type="entry name" value="MELANOCORTIN-2 RECEPTOR ACCESSORY PROTEIN 2"/>
    <property type="match status" value="1"/>
</dbReference>
<evidence type="ECO:0000256" key="7">
    <source>
        <dbReference type="ARBA" id="ARBA00022989"/>
    </source>
</evidence>
<evidence type="ECO:0000256" key="3">
    <source>
        <dbReference type="ARBA" id="ARBA00010063"/>
    </source>
</evidence>
<protein>
    <submittedName>
        <fullName evidence="10">Melanocortin-2 receptor accessory protein isoform alpha</fullName>
    </submittedName>
</protein>
<feature type="compositionally biased region" description="Low complexity" evidence="9">
    <location>
        <begin position="45"/>
        <end position="60"/>
    </location>
</feature>
<keyword evidence="5" id="KW-0812">Transmembrane</keyword>
<evidence type="ECO:0000256" key="5">
    <source>
        <dbReference type="ARBA" id="ARBA00022692"/>
    </source>
</evidence>
<evidence type="ECO:0000313" key="11">
    <source>
        <dbReference type="Proteomes" id="UP001610411"/>
    </source>
</evidence>
<gene>
    <name evidence="10" type="ORF">WCI35_001949</name>
</gene>
<dbReference type="EMBL" id="JBFSEQ010000001">
    <property type="protein sequence ID" value="KAL2805353.1"/>
    <property type="molecule type" value="Genomic_DNA"/>
</dbReference>
<evidence type="ECO:0000256" key="2">
    <source>
        <dbReference type="ARBA" id="ARBA00004389"/>
    </source>
</evidence>
<reference evidence="10 11" key="1">
    <citation type="journal article" date="2024" name="G3 (Bethesda)">
        <title>A hybrid genome assembly of the endangered aye-aye (Daubentonia madagascariensis).</title>
        <authorList>
            <person name="Versoza C.J."/>
            <person name="Pfeifer S.P."/>
        </authorList>
    </citation>
    <scope>NUCLEOTIDE SEQUENCE [LARGE SCALE GENOMIC DNA]</scope>
    <source>
        <strain evidence="10">6821</strain>
    </source>
</reference>
<dbReference type="InterPro" id="IPR028111">
    <property type="entry name" value="MRAP"/>
</dbReference>
<dbReference type="GO" id="GO:0005789">
    <property type="term" value="C:endoplasmic reticulum membrane"/>
    <property type="evidence" value="ECO:0007669"/>
    <property type="project" value="UniProtKB-SubCell"/>
</dbReference>
<feature type="compositionally biased region" description="Pro residues" evidence="9">
    <location>
        <begin position="97"/>
        <end position="107"/>
    </location>
</feature>
<dbReference type="EMBL" id="JBFSEQ010000001">
    <property type="protein sequence ID" value="KAL2805355.1"/>
    <property type="molecule type" value="Genomic_DNA"/>
</dbReference>
<accession>A0ABD2F9H8</accession>
<evidence type="ECO:0000256" key="9">
    <source>
        <dbReference type="SAM" id="MobiDB-lite"/>
    </source>
</evidence>
<comment type="subcellular location">
    <subcellularLocation>
        <location evidence="1">Cell membrane</location>
        <topology evidence="1">Single-pass membrane protein</topology>
    </subcellularLocation>
    <subcellularLocation>
        <location evidence="2">Endoplasmic reticulum membrane</location>
        <topology evidence="2">Single-pass membrane protein</topology>
    </subcellularLocation>
</comment>
<comment type="similarity">
    <text evidence="3">Belongs to the MRAP family.</text>
</comment>
<proteinExistence type="inferred from homology"/>
<evidence type="ECO:0000256" key="1">
    <source>
        <dbReference type="ARBA" id="ARBA00004162"/>
    </source>
</evidence>
<keyword evidence="8" id="KW-0472">Membrane</keyword>
<dbReference type="Proteomes" id="UP001610411">
    <property type="component" value="Unassembled WGS sequence"/>
</dbReference>
<sequence length="144" mass="15509">MANGTNSSAPYYSYEYYLDYLDLIPVDEKKLKAHKRTAPSTTKHAPGLTASTSPSASGGTYHTTGPHRGPHRLLQARWRTQGAELALTSGCSRRAPQPHPPGPPRPNPLSSGSWPLMGVPKASADSRSKPSQPPPETKPLNCRT</sequence>
<comment type="caution">
    <text evidence="10">The sequence shown here is derived from an EMBL/GenBank/DDBJ whole genome shotgun (WGS) entry which is preliminary data.</text>
</comment>
<name>A0ABD2F9H8_DAUMA</name>
<evidence type="ECO:0000256" key="4">
    <source>
        <dbReference type="ARBA" id="ARBA00022475"/>
    </source>
</evidence>
<dbReference type="AlphaFoldDB" id="A0ABD2F9H8"/>
<keyword evidence="10" id="KW-0675">Receptor</keyword>
<evidence type="ECO:0000313" key="10">
    <source>
        <dbReference type="EMBL" id="KAL2805353.1"/>
    </source>
</evidence>
<keyword evidence="11" id="KW-1185">Reference proteome</keyword>
<dbReference type="Pfam" id="PF15183">
    <property type="entry name" value="MRAP"/>
    <property type="match status" value="1"/>
</dbReference>